<dbReference type="Proteomes" id="UP000199651">
    <property type="component" value="Unassembled WGS sequence"/>
</dbReference>
<evidence type="ECO:0000256" key="2">
    <source>
        <dbReference type="ARBA" id="ARBA00023136"/>
    </source>
</evidence>
<feature type="compositionally biased region" description="Acidic residues" evidence="3">
    <location>
        <begin position="94"/>
        <end position="109"/>
    </location>
</feature>
<sequence length="382" mass="40161">MPTPPSRRRPVTPPTTPVRRPKVAGLHRPHHDAEQADSKILEPTDPTTESSTAAPTDPQPTKPDPKTPATPIDWAGAVPPERVGAARGSVEAENAADESTVADEPEESTVVDAAGESELGAEARRVGGEGDVDVVSPAVLGVDEDDQAAEAAVPSPRPSGKRRATGIRVPQDLEAAERGRDADDEDAVDERSPEEVAAAARNRSINLAITLAVLALVLAGLALWFRGEAGSLTGGADGTNRALTDSAATSEVQGKLTVAIEKTLSYNFTALDDTAKAVKEHLAGNAVCEYDKLFGQLKELAPAQKLVLTTKVRQLGVTRLDGDKADLLVFVDQSTTRTDQNQTTASGAQFGIRAEKLDGAWKITDFDMLDQPLPDGKPAPSC</sequence>
<reference evidence="6" key="1">
    <citation type="submission" date="2016-10" db="EMBL/GenBank/DDBJ databases">
        <authorList>
            <person name="Varghese N."/>
            <person name="Submissions S."/>
        </authorList>
    </citation>
    <scope>NUCLEOTIDE SEQUENCE [LARGE SCALE GENOMIC DNA]</scope>
    <source>
        <strain evidence="6">IBRC-M 10655</strain>
    </source>
</reference>
<evidence type="ECO:0000256" key="4">
    <source>
        <dbReference type="SAM" id="Phobius"/>
    </source>
</evidence>
<feature type="region of interest" description="Disordered" evidence="3">
    <location>
        <begin position="1"/>
        <end position="195"/>
    </location>
</feature>
<feature type="compositionally biased region" description="Pro residues" evidence="3">
    <location>
        <begin position="57"/>
        <end position="68"/>
    </location>
</feature>
<dbReference type="STRING" id="504798.SAMN05421871_101846"/>
<feature type="compositionally biased region" description="Basic residues" evidence="3">
    <location>
        <begin position="19"/>
        <end position="30"/>
    </location>
</feature>
<protein>
    <submittedName>
        <fullName evidence="5">Mce-associated membrane protein</fullName>
    </submittedName>
</protein>
<feature type="transmembrane region" description="Helical" evidence="4">
    <location>
        <begin position="205"/>
        <end position="225"/>
    </location>
</feature>
<gene>
    <name evidence="5" type="ORF">SAMN05192558_11392</name>
</gene>
<dbReference type="PANTHER" id="PTHR37042:SF4">
    <property type="entry name" value="OUTER MEMBRANE PROTEIN RV1973"/>
    <property type="match status" value="1"/>
</dbReference>
<comment type="subcellular location">
    <subcellularLocation>
        <location evidence="1">Membrane</location>
    </subcellularLocation>
</comment>
<keyword evidence="4" id="KW-0812">Transmembrane</keyword>
<name>A0A1H0V8K8_9PSEU</name>
<keyword evidence="6" id="KW-1185">Reference proteome</keyword>
<organism evidence="5 6">
    <name type="scientific">Actinokineospora alba</name>
    <dbReference type="NCBI Taxonomy" id="504798"/>
    <lineage>
        <taxon>Bacteria</taxon>
        <taxon>Bacillati</taxon>
        <taxon>Actinomycetota</taxon>
        <taxon>Actinomycetes</taxon>
        <taxon>Pseudonocardiales</taxon>
        <taxon>Pseudonocardiaceae</taxon>
        <taxon>Actinokineospora</taxon>
    </lineage>
</organism>
<dbReference type="EMBL" id="FNJB01000013">
    <property type="protein sequence ID" value="SDP74770.1"/>
    <property type="molecule type" value="Genomic_DNA"/>
</dbReference>
<keyword evidence="4" id="KW-1133">Transmembrane helix</keyword>
<feature type="compositionally biased region" description="Basic residues" evidence="3">
    <location>
        <begin position="1"/>
        <end position="10"/>
    </location>
</feature>
<dbReference type="PANTHER" id="PTHR37042">
    <property type="entry name" value="OUTER MEMBRANE PROTEIN RV1973"/>
    <property type="match status" value="1"/>
</dbReference>
<keyword evidence="2 4" id="KW-0472">Membrane</keyword>
<evidence type="ECO:0000256" key="1">
    <source>
        <dbReference type="ARBA" id="ARBA00004370"/>
    </source>
</evidence>
<dbReference type="AlphaFoldDB" id="A0A1H0V8K8"/>
<accession>A0A1H0V8K8</accession>
<evidence type="ECO:0000313" key="5">
    <source>
        <dbReference type="EMBL" id="SDP74770.1"/>
    </source>
</evidence>
<dbReference type="GO" id="GO:0016020">
    <property type="term" value="C:membrane"/>
    <property type="evidence" value="ECO:0007669"/>
    <property type="project" value="UniProtKB-SubCell"/>
</dbReference>
<feature type="compositionally biased region" description="Basic and acidic residues" evidence="3">
    <location>
        <begin position="31"/>
        <end position="42"/>
    </location>
</feature>
<proteinExistence type="predicted"/>
<evidence type="ECO:0000256" key="3">
    <source>
        <dbReference type="SAM" id="MobiDB-lite"/>
    </source>
</evidence>
<evidence type="ECO:0000313" key="6">
    <source>
        <dbReference type="Proteomes" id="UP000199651"/>
    </source>
</evidence>